<comment type="caution">
    <text evidence="2">The sequence shown here is derived from an EMBL/GenBank/DDBJ whole genome shotgun (WGS) entry which is preliminary data.</text>
</comment>
<sequence length="189" mass="20652">MDDAAFISLTQLHTDVQAIESGLGVVATELPLQREVFKAKMQPFVTAAQADCASLKQLLVRVQCQFQSVARSFGVDKAPGDGVDLAQWFFGLWAEFAKAFKQAVAENAVMRRKEAQSAIATTSAKSVEPEDGDLFNQFSESLEGDARDIVAKFRKRHQGGGNNGSVALQNELALQLARRRTSKYNKTNA</sequence>
<dbReference type="Gene3D" id="1.20.58.2220">
    <property type="entry name" value="Formin, FH2 domain"/>
    <property type="match status" value="1"/>
</dbReference>
<proteinExistence type="predicted"/>
<keyword evidence="3" id="KW-1185">Reference proteome</keyword>
<organism evidence="2 3">
    <name type="scientific">Aphanomyces euteiches</name>
    <dbReference type="NCBI Taxonomy" id="100861"/>
    <lineage>
        <taxon>Eukaryota</taxon>
        <taxon>Sar</taxon>
        <taxon>Stramenopiles</taxon>
        <taxon>Oomycota</taxon>
        <taxon>Saprolegniomycetes</taxon>
        <taxon>Saprolegniales</taxon>
        <taxon>Verrucalvaceae</taxon>
        <taxon>Aphanomyces</taxon>
    </lineage>
</organism>
<dbReference type="EMBL" id="VJMJ01000210">
    <property type="protein sequence ID" value="KAF0726694.1"/>
    <property type="molecule type" value="Genomic_DNA"/>
</dbReference>
<evidence type="ECO:0000313" key="2">
    <source>
        <dbReference type="EMBL" id="KAF0726694.1"/>
    </source>
</evidence>
<dbReference type="InterPro" id="IPR042201">
    <property type="entry name" value="FH2_Formin_sf"/>
</dbReference>
<dbReference type="VEuPathDB" id="FungiDB:AeMF1_012016"/>
<accession>A0A6G0WHM9</accession>
<feature type="domain" description="FH2" evidence="1">
    <location>
        <begin position="1"/>
        <end position="126"/>
    </location>
</feature>
<reference evidence="2 3" key="1">
    <citation type="submission" date="2019-07" db="EMBL/GenBank/DDBJ databases">
        <title>Genomics analysis of Aphanomyces spp. identifies a new class of oomycete effector associated with host adaptation.</title>
        <authorList>
            <person name="Gaulin E."/>
        </authorList>
    </citation>
    <scope>NUCLEOTIDE SEQUENCE [LARGE SCALE GENOMIC DNA]</scope>
    <source>
        <strain evidence="2 3">ATCC 201684</strain>
    </source>
</reference>
<gene>
    <name evidence="2" type="ORF">Ae201684_015094</name>
</gene>
<evidence type="ECO:0000259" key="1">
    <source>
        <dbReference type="PROSITE" id="PS51444"/>
    </source>
</evidence>
<dbReference type="InterPro" id="IPR015425">
    <property type="entry name" value="FH2_Formin"/>
</dbReference>
<protein>
    <recommendedName>
        <fullName evidence="1">FH2 domain-containing protein</fullName>
    </recommendedName>
</protein>
<dbReference type="SUPFAM" id="SSF101447">
    <property type="entry name" value="Formin homology 2 domain (FH2 domain)"/>
    <property type="match status" value="1"/>
</dbReference>
<dbReference type="AlphaFoldDB" id="A0A6G0WHM9"/>
<dbReference type="PROSITE" id="PS51444">
    <property type="entry name" value="FH2"/>
    <property type="match status" value="1"/>
</dbReference>
<dbReference type="Proteomes" id="UP000481153">
    <property type="component" value="Unassembled WGS sequence"/>
</dbReference>
<evidence type="ECO:0000313" key="3">
    <source>
        <dbReference type="Proteomes" id="UP000481153"/>
    </source>
</evidence>
<name>A0A6G0WHM9_9STRA</name>